<evidence type="ECO:0000313" key="9">
    <source>
        <dbReference type="WBParaSite" id="TCONS_00004551.p1"/>
    </source>
</evidence>
<name>A0A0K0EQ26_STRER</name>
<dbReference type="InterPro" id="IPR036412">
    <property type="entry name" value="HAD-like_sf"/>
</dbReference>
<keyword evidence="4" id="KW-0443">Lipid metabolism</keyword>
<dbReference type="PROSITE" id="PS51934">
    <property type="entry name" value="LRAT"/>
    <property type="match status" value="1"/>
</dbReference>
<comment type="similarity">
    <text evidence="1">Belongs to the H-rev107 family.</text>
</comment>
<sequence>MTVTSDAKSLLYNDEGTIRGGQTVEEFKAMMYGVQCHRRKIVEDLIAGKILDNDSFINIKQSLEFLNNNMKDKNEGFMAEMILSREGSNEKTFLINLKDEINGLQKDVKFLDECIKYIDDGKSYQDIDLTKLLAPCHPISEEKFNEELEECLKILENFVKESSDGKKPIFVTDWDGTMKDYCSQYATNLQPIYSAICMTQFAKLFTRITAVLTAGPLRGPGILDLTAIPLNEHILFSGSWGREWWINGNKVVHDDGISMEGFNALEQLNNKMQNLIHENADFSQFALVGSGIQRKVDRLTLGIQTVCNHVPEELSIRYQEAVKEKMNEIDPDKKVLIFDPSTELEVEVVVGNKGVVWNKGNGVAKIVEILHDTLEGPGNVLICGDTFSDLPMVQKVAVENNQGIMSIFVGTNEKLRSKVRELVNDESRVAFVSCPDVVHAAMWKLIQERQKLKDAKKSPYLSFMTKFLLILLSLSTFGFAFKNHLGWLNNTSLEFDDSFYMDNEILNSYRRMVKTEVTDPINLKNFLKPGDMIEFDNSILAGSVPYSHWGIFLGIIDNKHIIIHVARESNYIKLIDGDEKKSSRITIHLTDLENSGFNGMKAKINNFLDQAVLPNPVSVIRKNAIEALDRDAKYDLVQNNCEHFATELRYGFKVSMQVESRFIFLNSLSIFFCIGLTLWVNKIKSERIIRGIQNKNNKEF</sequence>
<dbReference type="GO" id="GO:0005737">
    <property type="term" value="C:cytoplasm"/>
    <property type="evidence" value="ECO:0007669"/>
    <property type="project" value="TreeGrafter"/>
</dbReference>
<dbReference type="GO" id="GO:0008970">
    <property type="term" value="F:phospholipase A1 activity"/>
    <property type="evidence" value="ECO:0007669"/>
    <property type="project" value="TreeGrafter"/>
</dbReference>
<evidence type="ECO:0000313" key="8">
    <source>
        <dbReference type="WBParaSite" id="SSTP_0001155500.1"/>
    </source>
</evidence>
<proteinExistence type="inferred from homology"/>
<dbReference type="Pfam" id="PF18572">
    <property type="entry name" value="T6PP_N"/>
    <property type="match status" value="1"/>
</dbReference>
<dbReference type="GO" id="GO:0004623">
    <property type="term" value="F:phospholipase A2 activity"/>
    <property type="evidence" value="ECO:0007669"/>
    <property type="project" value="TreeGrafter"/>
</dbReference>
<dbReference type="WBParaSite" id="SSTP_0001155500.1">
    <property type="protein sequence ID" value="SSTP_0001155500.1"/>
    <property type="gene ID" value="SSTP_0001155500"/>
</dbReference>
<dbReference type="STRING" id="6248.A0A0K0EQ26"/>
<evidence type="ECO:0000256" key="2">
    <source>
        <dbReference type="ARBA" id="ARBA00022679"/>
    </source>
</evidence>
<dbReference type="AlphaFoldDB" id="A0A0K0EQ26"/>
<dbReference type="Gene3D" id="3.90.1720.10">
    <property type="entry name" value="endopeptidase domain like (from Nostoc punctiforme)"/>
    <property type="match status" value="1"/>
</dbReference>
<dbReference type="Pfam" id="PF04970">
    <property type="entry name" value="LRAT"/>
    <property type="match status" value="1"/>
</dbReference>
<keyword evidence="5" id="KW-1133">Transmembrane helix</keyword>
<dbReference type="Proteomes" id="UP000035681">
    <property type="component" value="Unplaced"/>
</dbReference>
<dbReference type="Pfam" id="PF21141">
    <property type="entry name" value="T6PP_C"/>
    <property type="match status" value="1"/>
</dbReference>
<dbReference type="InterPro" id="IPR051496">
    <property type="entry name" value="H-rev107_PLA/AT"/>
</dbReference>
<evidence type="ECO:0000256" key="5">
    <source>
        <dbReference type="SAM" id="Phobius"/>
    </source>
</evidence>
<keyword evidence="5" id="KW-0812">Transmembrane</keyword>
<reference evidence="8" key="1">
    <citation type="submission" date="2015-08" db="UniProtKB">
        <authorList>
            <consortium name="WormBaseParasite"/>
        </authorList>
    </citation>
    <scope>IDENTIFICATION</scope>
</reference>
<evidence type="ECO:0000256" key="3">
    <source>
        <dbReference type="ARBA" id="ARBA00022801"/>
    </source>
</evidence>
<dbReference type="InterPro" id="IPR007053">
    <property type="entry name" value="LRAT_dom"/>
</dbReference>
<protein>
    <submittedName>
        <fullName evidence="8 9">LRAT domain-containing protein</fullName>
    </submittedName>
</protein>
<dbReference type="InterPro" id="IPR049063">
    <property type="entry name" value="T6PP_C"/>
</dbReference>
<keyword evidence="7" id="KW-1185">Reference proteome</keyword>
<accession>A0A0K0EQ26</accession>
<evidence type="ECO:0000259" key="6">
    <source>
        <dbReference type="PROSITE" id="PS51934"/>
    </source>
</evidence>
<dbReference type="WBParaSite" id="TCONS_00004551.p1">
    <property type="protein sequence ID" value="TCONS_00004551.p1"/>
    <property type="gene ID" value="XLOC_002168"/>
</dbReference>
<dbReference type="Gene3D" id="3.40.50.1000">
    <property type="entry name" value="HAD superfamily/HAD-like"/>
    <property type="match status" value="1"/>
</dbReference>
<keyword evidence="3" id="KW-0378">Hydrolase</keyword>
<dbReference type="InterPro" id="IPR041064">
    <property type="entry name" value="T6PP_helical"/>
</dbReference>
<keyword evidence="2" id="KW-0808">Transferase</keyword>
<dbReference type="Gene3D" id="1.20.58.1800">
    <property type="match status" value="1"/>
</dbReference>
<dbReference type="SUPFAM" id="SSF56784">
    <property type="entry name" value="HAD-like"/>
    <property type="match status" value="1"/>
</dbReference>
<dbReference type="GO" id="GO:0070292">
    <property type="term" value="P:N-acylphosphatidylethanolamine metabolic process"/>
    <property type="evidence" value="ECO:0007669"/>
    <property type="project" value="TreeGrafter"/>
</dbReference>
<dbReference type="GO" id="GO:0016410">
    <property type="term" value="F:N-acyltransferase activity"/>
    <property type="evidence" value="ECO:0007669"/>
    <property type="project" value="TreeGrafter"/>
</dbReference>
<dbReference type="InterPro" id="IPR023214">
    <property type="entry name" value="HAD_sf"/>
</dbReference>
<feature type="domain" description="LRAT" evidence="6">
    <location>
        <begin position="538"/>
        <end position="657"/>
    </location>
</feature>
<organism evidence="8">
    <name type="scientific">Strongyloides stercoralis</name>
    <name type="common">Threadworm</name>
    <dbReference type="NCBI Taxonomy" id="6248"/>
    <lineage>
        <taxon>Eukaryota</taxon>
        <taxon>Metazoa</taxon>
        <taxon>Ecdysozoa</taxon>
        <taxon>Nematoda</taxon>
        <taxon>Chromadorea</taxon>
        <taxon>Rhabditida</taxon>
        <taxon>Tylenchina</taxon>
        <taxon>Panagrolaimomorpha</taxon>
        <taxon>Strongyloidoidea</taxon>
        <taxon>Strongyloididae</taxon>
        <taxon>Strongyloides</taxon>
    </lineage>
</organism>
<feature type="transmembrane region" description="Helical" evidence="5">
    <location>
        <begin position="662"/>
        <end position="680"/>
    </location>
</feature>
<dbReference type="PANTHER" id="PTHR13943:SF77">
    <property type="entry name" value="LRAT DOMAIN-CONTAINING PROTEIN"/>
    <property type="match status" value="1"/>
</dbReference>
<keyword evidence="5" id="KW-0472">Membrane</keyword>
<evidence type="ECO:0000256" key="4">
    <source>
        <dbReference type="ARBA" id="ARBA00023098"/>
    </source>
</evidence>
<dbReference type="Gene3D" id="3.30.70.3080">
    <property type="match status" value="1"/>
</dbReference>
<dbReference type="PANTHER" id="PTHR13943">
    <property type="entry name" value="HRAS-LIKE SUPPRESSOR - RELATED"/>
    <property type="match status" value="1"/>
</dbReference>
<evidence type="ECO:0000313" key="7">
    <source>
        <dbReference type="Proteomes" id="UP000035681"/>
    </source>
</evidence>
<evidence type="ECO:0000256" key="1">
    <source>
        <dbReference type="ARBA" id="ARBA00007824"/>
    </source>
</evidence>